<dbReference type="Gene3D" id="2.50.20.10">
    <property type="entry name" value="Lipoprotein localisation LolA/LolB/LppX"/>
    <property type="match status" value="1"/>
</dbReference>
<dbReference type="AlphaFoldDB" id="A0A644XWT6"/>
<evidence type="ECO:0000313" key="2">
    <source>
        <dbReference type="EMBL" id="MPM18524.1"/>
    </source>
</evidence>
<dbReference type="EMBL" id="VSSQ01003000">
    <property type="protein sequence ID" value="MPM18524.1"/>
    <property type="molecule type" value="Genomic_DNA"/>
</dbReference>
<accession>A0A644XWT6</accession>
<feature type="domain" description="Uncharacterized protein TP-0789" evidence="1">
    <location>
        <begin position="69"/>
        <end position="236"/>
    </location>
</feature>
<name>A0A644XWT6_9ZZZZ</name>
<reference evidence="2" key="1">
    <citation type="submission" date="2019-08" db="EMBL/GenBank/DDBJ databases">
        <authorList>
            <person name="Kucharzyk K."/>
            <person name="Murdoch R.W."/>
            <person name="Higgins S."/>
            <person name="Loffler F."/>
        </authorList>
    </citation>
    <scope>NUCLEOTIDE SEQUENCE</scope>
</reference>
<sequence length="237" mass="27554">MTRKLTLIFSLLLSVNCFSGNQEEPDYLDLMDKCLYVEYAFAKMEVYKNDKIIRYYDMESFRQGIKLRMEFLAPANEKGRRMLSDDTNLWMYLPRTSKVMKLPLKQSFMGSDASNRDLMRMAYKKDYTITQTTEKGSSLIELKLKAKDASVSYNTMTLTIDKKTLTPVKQEMFSLSGKLIKTMTFENPVLVDGVYIPSTFVIIDELQRDTKTTLLYTQMKRKNDKPALFFTLAAIKK</sequence>
<dbReference type="InterPro" id="IPR033399">
    <property type="entry name" value="TP_0789-like"/>
</dbReference>
<gene>
    <name evidence="2" type="ORF">SDC9_64936</name>
</gene>
<dbReference type="InterPro" id="IPR029046">
    <property type="entry name" value="LolA/LolB/LppX"/>
</dbReference>
<dbReference type="SUPFAM" id="SSF89392">
    <property type="entry name" value="Prokaryotic lipoproteins and lipoprotein localization factors"/>
    <property type="match status" value="1"/>
</dbReference>
<organism evidence="2">
    <name type="scientific">bioreactor metagenome</name>
    <dbReference type="NCBI Taxonomy" id="1076179"/>
    <lineage>
        <taxon>unclassified sequences</taxon>
        <taxon>metagenomes</taxon>
        <taxon>ecological metagenomes</taxon>
    </lineage>
</organism>
<protein>
    <recommendedName>
        <fullName evidence="1">Uncharacterized protein TP-0789 domain-containing protein</fullName>
    </recommendedName>
</protein>
<dbReference type="InterPro" id="IPR052944">
    <property type="entry name" value="Sporulation_related"/>
</dbReference>
<proteinExistence type="predicted"/>
<dbReference type="PANTHER" id="PTHR37507">
    <property type="entry name" value="SPORULATION PROTEIN YDCC"/>
    <property type="match status" value="1"/>
</dbReference>
<comment type="caution">
    <text evidence="2">The sequence shown here is derived from an EMBL/GenBank/DDBJ whole genome shotgun (WGS) entry which is preliminary data.</text>
</comment>
<evidence type="ECO:0000259" key="1">
    <source>
        <dbReference type="Pfam" id="PF17131"/>
    </source>
</evidence>
<dbReference type="CDD" id="cd16329">
    <property type="entry name" value="LolA_like"/>
    <property type="match status" value="1"/>
</dbReference>
<dbReference type="Pfam" id="PF17131">
    <property type="entry name" value="LolA_like"/>
    <property type="match status" value="1"/>
</dbReference>
<dbReference type="PANTHER" id="PTHR37507:SF2">
    <property type="entry name" value="SPORULATION PROTEIN YDCC"/>
    <property type="match status" value="1"/>
</dbReference>